<dbReference type="EMBL" id="BLAL01000270">
    <property type="protein sequence ID" value="GES98465.1"/>
    <property type="molecule type" value="Genomic_DNA"/>
</dbReference>
<dbReference type="AlphaFoldDB" id="A0A2Z6SFX1"/>
<evidence type="ECO:0000256" key="1">
    <source>
        <dbReference type="ARBA" id="ARBA00022793"/>
    </source>
</evidence>
<feature type="domain" description="L-tryptophan decarboxylase PsiD-like" evidence="3">
    <location>
        <begin position="45"/>
        <end position="183"/>
    </location>
</feature>
<evidence type="ECO:0000256" key="2">
    <source>
        <dbReference type="ARBA" id="ARBA00023239"/>
    </source>
</evidence>
<name>A0A2Z6SFX1_9GLOM</name>
<evidence type="ECO:0000313" key="4">
    <source>
        <dbReference type="EMBL" id="GBC04417.1"/>
    </source>
</evidence>
<accession>A0A2Z6SFX1</accession>
<reference evidence="4 6" key="1">
    <citation type="submission" date="2017-11" db="EMBL/GenBank/DDBJ databases">
        <title>The genome of Rhizophagus clarus HR1 reveals common genetic basis of auxotrophy among arbuscular mycorrhizal fungi.</title>
        <authorList>
            <person name="Kobayashi Y."/>
        </authorList>
    </citation>
    <scope>NUCLEOTIDE SEQUENCE [LARGE SCALE GENOMIC DNA]</scope>
    <source>
        <strain evidence="4 6">HR1</strain>
    </source>
</reference>
<dbReference type="Proteomes" id="UP000615446">
    <property type="component" value="Unassembled WGS sequence"/>
</dbReference>
<evidence type="ECO:0000313" key="5">
    <source>
        <dbReference type="EMBL" id="GES98465.1"/>
    </source>
</evidence>
<evidence type="ECO:0000259" key="3">
    <source>
        <dbReference type="Pfam" id="PF12588"/>
    </source>
</evidence>
<dbReference type="InterPro" id="IPR003817">
    <property type="entry name" value="PS_Dcarbxylase"/>
</dbReference>
<comment type="caution">
    <text evidence="4">The sequence shown here is derived from an EMBL/GenBank/DDBJ whole genome shotgun (WGS) entry which is preliminary data.</text>
</comment>
<dbReference type="EMBL" id="BEXD01003946">
    <property type="protein sequence ID" value="GBC04417.1"/>
    <property type="molecule type" value="Genomic_DNA"/>
</dbReference>
<protein>
    <submittedName>
        <fullName evidence="5">Phosphatidylserine decarboxylase family protein</fullName>
    </submittedName>
</protein>
<evidence type="ECO:0000313" key="6">
    <source>
        <dbReference type="Proteomes" id="UP000247702"/>
    </source>
</evidence>
<sequence length="452" mass="50438">MQFDLKNLPEHRVGFWLPKDRRLITEWVNKLMEKARKKNISDIDPLLQAFKKVVTSDAYLNALSVSMFNEVPNVPPYNTDPDAQPEVKSFNDMLLAINTIITAAPPWSDAADRSGLIGFPINAVLDWPMATASGFTFFLEPKVNGCLKDVLTKWCKYLQDIHQDSNLVLHPPNGWLGTDGLKALTAKGNQNGLSAADTYIFTQLYVCPNPDDPNTLGFKSWDAFFTREFQDNMRPLDPKADIVHACESAPLQYPVSNVQLTDNFMGKNQAYSLQNMLDNDPFAEKFVGGTVYQAFLSALSYHRWVCPVDGTIVKVTHVPGTYYSENMFQGFFGGKPDEAAPNNSQPYIASLATRALVFIQADNADIGLMCFIAIGMAEVSSCEVFVKETQHVKRGDPLGTFHFGGSSHCLVFGPNVKLNWIGLPPKDDNRWQDMDNYHVKSGLATVYSSMKH</sequence>
<keyword evidence="1" id="KW-0210">Decarboxylase</keyword>
<dbReference type="GO" id="GO:0004609">
    <property type="term" value="F:phosphatidylserine decarboxylase activity"/>
    <property type="evidence" value="ECO:0007669"/>
    <property type="project" value="InterPro"/>
</dbReference>
<keyword evidence="6" id="KW-1185">Reference proteome</keyword>
<organism evidence="4 6">
    <name type="scientific">Rhizophagus clarus</name>
    <dbReference type="NCBI Taxonomy" id="94130"/>
    <lineage>
        <taxon>Eukaryota</taxon>
        <taxon>Fungi</taxon>
        <taxon>Fungi incertae sedis</taxon>
        <taxon>Mucoromycota</taxon>
        <taxon>Glomeromycotina</taxon>
        <taxon>Glomeromycetes</taxon>
        <taxon>Glomerales</taxon>
        <taxon>Glomeraceae</taxon>
        <taxon>Rhizophagus</taxon>
    </lineage>
</organism>
<dbReference type="GO" id="GO:0006646">
    <property type="term" value="P:phosphatidylethanolamine biosynthetic process"/>
    <property type="evidence" value="ECO:0007669"/>
    <property type="project" value="TreeGrafter"/>
</dbReference>
<dbReference type="OrthoDB" id="5973539at2759"/>
<dbReference type="Proteomes" id="UP000247702">
    <property type="component" value="Unassembled WGS sequence"/>
</dbReference>
<dbReference type="Pfam" id="PF12588">
    <property type="entry name" value="PSDC"/>
    <property type="match status" value="1"/>
</dbReference>
<keyword evidence="2" id="KW-0456">Lyase</keyword>
<dbReference type="PANTHER" id="PTHR10067:SF9">
    <property type="entry name" value="PHOSPHATIDYLSERINE DECARBOXYLASE FAMILY PROTEIN (AFU_ORTHOLOGUE AFUA_7G01730)"/>
    <property type="match status" value="1"/>
</dbReference>
<dbReference type="GO" id="GO:0005739">
    <property type="term" value="C:mitochondrion"/>
    <property type="evidence" value="ECO:0007669"/>
    <property type="project" value="TreeGrafter"/>
</dbReference>
<dbReference type="InterPro" id="IPR022237">
    <property type="entry name" value="PsiD-like"/>
</dbReference>
<proteinExistence type="predicted"/>
<dbReference type="STRING" id="94130.A0A2Z6SFX1"/>
<reference evidence="5" key="2">
    <citation type="submission" date="2019-10" db="EMBL/GenBank/DDBJ databases">
        <title>Conservation and host-specific expression of non-tandemly repeated heterogenous ribosome RNA gene in arbuscular mycorrhizal fungi.</title>
        <authorList>
            <person name="Maeda T."/>
            <person name="Kobayashi Y."/>
            <person name="Nakagawa T."/>
            <person name="Ezawa T."/>
            <person name="Yamaguchi K."/>
            <person name="Bino T."/>
            <person name="Nishimoto Y."/>
            <person name="Shigenobu S."/>
            <person name="Kawaguchi M."/>
        </authorList>
    </citation>
    <scope>NUCLEOTIDE SEQUENCE</scope>
    <source>
        <strain evidence="5">HR1</strain>
    </source>
</reference>
<dbReference type="PANTHER" id="PTHR10067">
    <property type="entry name" value="PHOSPHATIDYLSERINE DECARBOXYLASE"/>
    <property type="match status" value="1"/>
</dbReference>
<gene>
    <name evidence="5" type="ORF">RCL2_002501200</name>
    <name evidence="4" type="ORF">RclHR1_05680002</name>
</gene>
<dbReference type="Pfam" id="PF02666">
    <property type="entry name" value="PS_Dcarbxylase"/>
    <property type="match status" value="1"/>
</dbReference>